<keyword evidence="4" id="KW-1185">Reference proteome</keyword>
<accession>A0A9P3H2Q7</accession>
<evidence type="ECO:0000256" key="2">
    <source>
        <dbReference type="SAM" id="Phobius"/>
    </source>
</evidence>
<keyword evidence="2" id="KW-0472">Membrane</keyword>
<evidence type="ECO:0000256" key="1">
    <source>
        <dbReference type="SAM" id="MobiDB-lite"/>
    </source>
</evidence>
<keyword evidence="2" id="KW-0812">Transmembrane</keyword>
<feature type="compositionally biased region" description="Polar residues" evidence="1">
    <location>
        <begin position="198"/>
        <end position="219"/>
    </location>
</feature>
<feature type="compositionally biased region" description="Polar residues" evidence="1">
    <location>
        <begin position="260"/>
        <end position="279"/>
    </location>
</feature>
<evidence type="ECO:0000313" key="4">
    <source>
        <dbReference type="Proteomes" id="UP000827284"/>
    </source>
</evidence>
<feature type="transmembrane region" description="Helical" evidence="2">
    <location>
        <begin position="154"/>
        <end position="177"/>
    </location>
</feature>
<dbReference type="OrthoDB" id="2278929at2759"/>
<gene>
    <name evidence="3" type="ORF">EMPS_01377</name>
</gene>
<reference evidence="3" key="1">
    <citation type="submission" date="2021-11" db="EMBL/GenBank/DDBJ databases">
        <authorList>
            <person name="Herlambang A."/>
            <person name="Guo Y."/>
            <person name="Takashima Y."/>
            <person name="Nishizawa T."/>
        </authorList>
    </citation>
    <scope>NUCLEOTIDE SEQUENCE</scope>
    <source>
        <strain evidence="3">E1425</strain>
    </source>
</reference>
<dbReference type="Proteomes" id="UP000827284">
    <property type="component" value="Unassembled WGS sequence"/>
</dbReference>
<reference evidence="3" key="2">
    <citation type="journal article" date="2022" name="Microbiol. Resour. Announc.">
        <title>Whole-Genome Sequence of Entomortierella parvispora E1425, a Mucoromycotan Fungus Associated with Burkholderiaceae-Related Endosymbiotic Bacteria.</title>
        <authorList>
            <person name="Herlambang A."/>
            <person name="Guo Y."/>
            <person name="Takashima Y."/>
            <person name="Narisawa K."/>
            <person name="Ohta H."/>
            <person name="Nishizawa T."/>
        </authorList>
    </citation>
    <scope>NUCLEOTIDE SEQUENCE</scope>
    <source>
        <strain evidence="3">E1425</strain>
    </source>
</reference>
<feature type="region of interest" description="Disordered" evidence="1">
    <location>
        <begin position="187"/>
        <end position="415"/>
    </location>
</feature>
<organism evidence="3 4">
    <name type="scientific">Entomortierella parvispora</name>
    <dbReference type="NCBI Taxonomy" id="205924"/>
    <lineage>
        <taxon>Eukaryota</taxon>
        <taxon>Fungi</taxon>
        <taxon>Fungi incertae sedis</taxon>
        <taxon>Mucoromycota</taxon>
        <taxon>Mortierellomycotina</taxon>
        <taxon>Mortierellomycetes</taxon>
        <taxon>Mortierellales</taxon>
        <taxon>Mortierellaceae</taxon>
        <taxon>Entomortierella</taxon>
    </lineage>
</organism>
<keyword evidence="2" id="KW-1133">Transmembrane helix</keyword>
<sequence length="415" mass="44459">MTAPFDKYEKVDLYIMDESVDNQSFMLQSDVDLSLGMTAARLEAPLFPETLPVNRSCHVLFIGQGNSLDGTHQTLNSSSFFMIRDKQTINGTLVPITLPPTATATTSATTTSQIPSTKTTTTTTTAINSTTVAVGAPATNVPSTDKSSSVLSPLVIGLISAGCAALLIAIVALGLLYRARRQYHGDTSDFKSLHDQPYSPTDGASQAPSVFKNEASQEPGSGPYSAGASVAEGSMAAGRSSSNTARSGDPMLRSAPGLLSYSNSNIGNNPYRQNRTTSTPPVPLLERKSSNLNQIPESKPIIIGDASLDGGSHLGDNPASSRQSIEPALTPGDAQLIAETFRKSMRRPRWDSEDDEEEQDESRRAAKELLRKELSEEGVDVQRGVQRRVTIKDRKNHRSSVAPPLSQPEMPQTEP</sequence>
<dbReference type="AlphaFoldDB" id="A0A9P3H2Q7"/>
<feature type="compositionally biased region" description="Basic and acidic residues" evidence="1">
    <location>
        <begin position="361"/>
        <end position="375"/>
    </location>
</feature>
<dbReference type="EMBL" id="BQFW01000002">
    <property type="protein sequence ID" value="GJJ69031.1"/>
    <property type="molecule type" value="Genomic_DNA"/>
</dbReference>
<proteinExistence type="predicted"/>
<name>A0A9P3H2Q7_9FUNG</name>
<evidence type="ECO:0000313" key="3">
    <source>
        <dbReference type="EMBL" id="GJJ69031.1"/>
    </source>
</evidence>
<comment type="caution">
    <text evidence="3">The sequence shown here is derived from an EMBL/GenBank/DDBJ whole genome shotgun (WGS) entry which is preliminary data.</text>
</comment>
<protein>
    <submittedName>
        <fullName evidence="3">Uncharacterized protein</fullName>
    </submittedName>
</protein>